<dbReference type="EMBL" id="JASHIF010000008">
    <property type="protein sequence ID" value="MDI9859578.1"/>
    <property type="molecule type" value="Genomic_DNA"/>
</dbReference>
<dbReference type="InterPro" id="IPR011050">
    <property type="entry name" value="Pectin_lyase_fold/virulence"/>
</dbReference>
<feature type="chain" id="PRO_5045880193" evidence="1">
    <location>
        <begin position="22"/>
        <end position="535"/>
    </location>
</feature>
<evidence type="ECO:0000259" key="3">
    <source>
        <dbReference type="Pfam" id="PF18962"/>
    </source>
</evidence>
<dbReference type="Pfam" id="PF13229">
    <property type="entry name" value="Beta_helix"/>
    <property type="match status" value="1"/>
</dbReference>
<dbReference type="Proteomes" id="UP001236507">
    <property type="component" value="Unassembled WGS sequence"/>
</dbReference>
<keyword evidence="5" id="KW-1185">Reference proteome</keyword>
<feature type="signal peptide" evidence="1">
    <location>
        <begin position="1"/>
        <end position="21"/>
    </location>
</feature>
<dbReference type="Gene3D" id="2.160.20.10">
    <property type="entry name" value="Single-stranded right-handed beta-helix, Pectin lyase-like"/>
    <property type="match status" value="1"/>
</dbReference>
<sequence>MRIIIKIISFWSLLVCYSSYSQNCNCDITISKANYFDPSNLPVKPGQTVCFSAGNYSEIRFNNIKGTATQPIKIINCSGKVNITGYNVGVLFSDCNYVQFLGSGDATVKEGFGISATANASMGIKIEGTSSDIEVANTEVSHVGFAGIMVKSDPFCDQSNWEGNFAMFNILIHHNYIHDTGSEGMYIGSSFWNEGQEITCDGSKTLAWPHLIYGLDIHHNKILRTAAEGIQYACAPDAKVHHNELQHTGYNPFSVYQVNGIQIGGGAGGDCYNNIIHDVNGTGIIMLGGLGNQQVYNNLIYNVGGNGIFSDTRPRSSENTYVRIMNNSIISTKGESIKLYSNIQQYEVYNNLLLKTPTNQYIKTNTTVKSIVSNNFTDKSIDNAKLQYSNDDNYKPRLSSPLVNAGKDLSHLRIRTDLTDTLRPIGGAYDIGCYEYTGNWTVDDFIPVQELPTYPNPCSSILFVRLEAESQFFNVKIYDGAGRLVQEHENMIAENNLLPLDMAELSPNLYLISVTPATGNVKIAPVYRGKVLKVP</sequence>
<organism evidence="4 5">
    <name type="scientific">Flectobacillus roseus</name>
    <dbReference type="NCBI Taxonomy" id="502259"/>
    <lineage>
        <taxon>Bacteria</taxon>
        <taxon>Pseudomonadati</taxon>
        <taxon>Bacteroidota</taxon>
        <taxon>Cytophagia</taxon>
        <taxon>Cytophagales</taxon>
        <taxon>Flectobacillaceae</taxon>
        <taxon>Flectobacillus</taxon>
    </lineage>
</organism>
<dbReference type="Pfam" id="PF18962">
    <property type="entry name" value="Por_Secre_tail"/>
    <property type="match status" value="1"/>
</dbReference>
<evidence type="ECO:0000259" key="2">
    <source>
        <dbReference type="Pfam" id="PF13229"/>
    </source>
</evidence>
<dbReference type="SUPFAM" id="SSF51126">
    <property type="entry name" value="Pectin lyase-like"/>
    <property type="match status" value="1"/>
</dbReference>
<reference evidence="4 5" key="1">
    <citation type="submission" date="2023-05" db="EMBL/GenBank/DDBJ databases">
        <title>Novel species of genus Flectobacillus isolated from stream in China.</title>
        <authorList>
            <person name="Lu H."/>
        </authorList>
    </citation>
    <scope>NUCLEOTIDE SEQUENCE [LARGE SCALE GENOMIC DNA]</scope>
    <source>
        <strain evidence="4 5">KCTC 42575</strain>
    </source>
</reference>
<feature type="domain" description="Secretion system C-terminal sorting" evidence="3">
    <location>
        <begin position="454"/>
        <end position="520"/>
    </location>
</feature>
<evidence type="ECO:0000313" key="4">
    <source>
        <dbReference type="EMBL" id="MDI9859578.1"/>
    </source>
</evidence>
<comment type="caution">
    <text evidence="4">The sequence shown here is derived from an EMBL/GenBank/DDBJ whole genome shotgun (WGS) entry which is preliminary data.</text>
</comment>
<name>A0ABT6Y7M8_9BACT</name>
<dbReference type="InterPro" id="IPR012334">
    <property type="entry name" value="Pectin_lyas_fold"/>
</dbReference>
<dbReference type="InterPro" id="IPR039448">
    <property type="entry name" value="Beta_helix"/>
</dbReference>
<keyword evidence="1" id="KW-0732">Signal</keyword>
<feature type="domain" description="Right handed beta helix" evidence="2">
    <location>
        <begin position="216"/>
        <end position="375"/>
    </location>
</feature>
<proteinExistence type="predicted"/>
<evidence type="ECO:0000256" key="1">
    <source>
        <dbReference type="SAM" id="SignalP"/>
    </source>
</evidence>
<accession>A0ABT6Y7M8</accession>
<dbReference type="RefSeq" id="WP_283344489.1">
    <property type="nucleotide sequence ID" value="NZ_JASHIF010000008.1"/>
</dbReference>
<dbReference type="SMART" id="SM00710">
    <property type="entry name" value="PbH1"/>
    <property type="match status" value="6"/>
</dbReference>
<dbReference type="InterPro" id="IPR026444">
    <property type="entry name" value="Secre_tail"/>
</dbReference>
<evidence type="ECO:0000313" key="5">
    <source>
        <dbReference type="Proteomes" id="UP001236507"/>
    </source>
</evidence>
<dbReference type="InterPro" id="IPR006626">
    <property type="entry name" value="PbH1"/>
</dbReference>
<gene>
    <name evidence="4" type="ORF">QM524_10175</name>
</gene>
<protein>
    <submittedName>
        <fullName evidence="4">Right-handed parallel beta-helix repeat-containing protein</fullName>
    </submittedName>
</protein>